<sequence>MTIRVSDNVSAACLRCQMTMPEGKGGLEAVPQTIGRVRRIFDVNADPSDIASVLGCDSALLPLIKRMPGLRLSGAFDPFDSAVRVIVGQQISVVGATMVIGTMADRAGGLSPMAFLSMNDDDFPTPAARAGTIRALAEQVLGGEVKFLVGSDSLRGSLLAIRGIGPWTADYVSMRAASNPDVFLATDLGVKKRAQKLFGFDGEVDLRTRAEAWRPYGGYVVVHLSLND</sequence>
<dbReference type="GO" id="GO:0043916">
    <property type="term" value="F:DNA-7-methylguanine glycosylase activity"/>
    <property type="evidence" value="ECO:0007669"/>
    <property type="project" value="TreeGrafter"/>
</dbReference>
<dbReference type="InterPro" id="IPR003265">
    <property type="entry name" value="HhH-GPD_domain"/>
</dbReference>
<dbReference type="InterPro" id="IPR037046">
    <property type="entry name" value="AlkA_N_sf"/>
</dbReference>
<evidence type="ECO:0000259" key="5">
    <source>
        <dbReference type="SMART" id="SM00478"/>
    </source>
</evidence>
<dbReference type="InterPro" id="IPR011257">
    <property type="entry name" value="DNA_glycosylase"/>
</dbReference>
<dbReference type="SUPFAM" id="SSF48150">
    <property type="entry name" value="DNA-glycosylase"/>
    <property type="match status" value="1"/>
</dbReference>
<gene>
    <name evidence="6" type="ORF">CNE99_01060</name>
</gene>
<keyword evidence="4" id="KW-0234">DNA repair</keyword>
<dbReference type="SMART" id="SM00478">
    <property type="entry name" value="ENDO3c"/>
    <property type="match status" value="1"/>
</dbReference>
<dbReference type="GO" id="GO:0008725">
    <property type="term" value="F:DNA-3-methyladenine glycosylase activity"/>
    <property type="evidence" value="ECO:0007669"/>
    <property type="project" value="TreeGrafter"/>
</dbReference>
<evidence type="ECO:0000313" key="7">
    <source>
        <dbReference type="Proteomes" id="UP000219327"/>
    </source>
</evidence>
<protein>
    <recommendedName>
        <fullName evidence="2">DNA-3-methyladenine glycosylase II</fullName>
        <ecNumber evidence="2">3.2.2.21</ecNumber>
    </recommendedName>
</protein>
<keyword evidence="3" id="KW-0227">DNA damage</keyword>
<evidence type="ECO:0000256" key="1">
    <source>
        <dbReference type="ARBA" id="ARBA00000086"/>
    </source>
</evidence>
<dbReference type="Gene3D" id="1.10.340.30">
    <property type="entry name" value="Hypothetical protein, domain 2"/>
    <property type="match status" value="1"/>
</dbReference>
<dbReference type="Gene3D" id="1.10.1670.10">
    <property type="entry name" value="Helix-hairpin-Helix base-excision DNA repair enzymes (C-terminal)"/>
    <property type="match status" value="1"/>
</dbReference>
<dbReference type="InterPro" id="IPR023170">
    <property type="entry name" value="HhH_base_excis_C"/>
</dbReference>
<name>A0A2A5WZI0_9GAMM</name>
<organism evidence="6 7">
    <name type="scientific">OM182 bacterium MED-G24</name>
    <dbReference type="NCBI Taxonomy" id="1986255"/>
    <lineage>
        <taxon>Bacteria</taxon>
        <taxon>Pseudomonadati</taxon>
        <taxon>Pseudomonadota</taxon>
        <taxon>Gammaproteobacteria</taxon>
        <taxon>OMG group</taxon>
        <taxon>OM182 clade</taxon>
    </lineage>
</organism>
<evidence type="ECO:0000313" key="6">
    <source>
        <dbReference type="EMBL" id="PDH41950.1"/>
    </source>
</evidence>
<dbReference type="GO" id="GO:0006285">
    <property type="term" value="P:base-excision repair, AP site formation"/>
    <property type="evidence" value="ECO:0007669"/>
    <property type="project" value="TreeGrafter"/>
</dbReference>
<dbReference type="EC" id="3.2.2.21" evidence="2"/>
<dbReference type="GO" id="GO:0032131">
    <property type="term" value="F:alkylated DNA binding"/>
    <property type="evidence" value="ECO:0007669"/>
    <property type="project" value="TreeGrafter"/>
</dbReference>
<dbReference type="Pfam" id="PF06029">
    <property type="entry name" value="AlkA_N"/>
    <property type="match status" value="1"/>
</dbReference>
<comment type="caution">
    <text evidence="6">The sequence shown here is derived from an EMBL/GenBank/DDBJ whole genome shotgun (WGS) entry which is preliminary data.</text>
</comment>
<evidence type="ECO:0000256" key="3">
    <source>
        <dbReference type="ARBA" id="ARBA00022763"/>
    </source>
</evidence>
<dbReference type="EMBL" id="NTKD01000002">
    <property type="protein sequence ID" value="PDH41950.1"/>
    <property type="molecule type" value="Genomic_DNA"/>
</dbReference>
<dbReference type="Gene3D" id="3.30.310.20">
    <property type="entry name" value="DNA-3-methyladenine glycosylase AlkA, N-terminal domain"/>
    <property type="match status" value="1"/>
</dbReference>
<dbReference type="Proteomes" id="UP000219327">
    <property type="component" value="Unassembled WGS sequence"/>
</dbReference>
<dbReference type="InterPro" id="IPR010316">
    <property type="entry name" value="AlkA_N"/>
</dbReference>
<accession>A0A2A5WZI0</accession>
<evidence type="ECO:0000256" key="4">
    <source>
        <dbReference type="ARBA" id="ARBA00023204"/>
    </source>
</evidence>
<dbReference type="CDD" id="cd00056">
    <property type="entry name" value="ENDO3c"/>
    <property type="match status" value="1"/>
</dbReference>
<dbReference type="AlphaFoldDB" id="A0A2A5WZI0"/>
<dbReference type="PANTHER" id="PTHR43003:SF13">
    <property type="entry name" value="DNA-3-METHYLADENINE GLYCOSYLASE 2"/>
    <property type="match status" value="1"/>
</dbReference>
<comment type="catalytic activity">
    <reaction evidence="1">
        <text>Hydrolysis of alkylated DNA, releasing 3-methyladenine, 3-methylguanine, 7-methylguanine and 7-methyladenine.</text>
        <dbReference type="EC" id="3.2.2.21"/>
    </reaction>
</comment>
<dbReference type="GO" id="GO:0005737">
    <property type="term" value="C:cytoplasm"/>
    <property type="evidence" value="ECO:0007669"/>
    <property type="project" value="TreeGrafter"/>
</dbReference>
<feature type="domain" description="HhH-GPD" evidence="5">
    <location>
        <begin position="87"/>
        <end position="225"/>
    </location>
</feature>
<dbReference type="GO" id="GO:0032993">
    <property type="term" value="C:protein-DNA complex"/>
    <property type="evidence" value="ECO:0007669"/>
    <property type="project" value="TreeGrafter"/>
</dbReference>
<dbReference type="GO" id="GO:0006307">
    <property type="term" value="P:DNA alkylation repair"/>
    <property type="evidence" value="ECO:0007669"/>
    <property type="project" value="TreeGrafter"/>
</dbReference>
<evidence type="ECO:0000256" key="2">
    <source>
        <dbReference type="ARBA" id="ARBA00012000"/>
    </source>
</evidence>
<reference evidence="6 7" key="1">
    <citation type="submission" date="2017-08" db="EMBL/GenBank/DDBJ databases">
        <title>Fine stratification of microbial communities through a metagenomic profile of the photic zone.</title>
        <authorList>
            <person name="Haro-Moreno J.M."/>
            <person name="Lopez-Perez M."/>
            <person name="De La Torre J."/>
            <person name="Picazo A."/>
            <person name="Camacho A."/>
            <person name="Rodriguez-Valera F."/>
        </authorList>
    </citation>
    <scope>NUCLEOTIDE SEQUENCE [LARGE SCALE GENOMIC DNA]</scope>
    <source>
        <strain evidence="6">MED-G24</strain>
    </source>
</reference>
<proteinExistence type="predicted"/>
<dbReference type="PANTHER" id="PTHR43003">
    <property type="entry name" value="DNA-3-METHYLADENINE GLYCOSYLASE"/>
    <property type="match status" value="1"/>
</dbReference>
<dbReference type="InterPro" id="IPR051912">
    <property type="entry name" value="Alkylbase_DNA_Glycosylase/TA"/>
</dbReference>